<dbReference type="PANTHER" id="PTHR43592">
    <property type="entry name" value="CAAX AMINO TERMINAL PROTEASE"/>
    <property type="match status" value="1"/>
</dbReference>
<reference evidence="3" key="1">
    <citation type="journal article" date="2019" name="Sci. Rep.">
        <title>Draft genome of Tanacetum cinerariifolium, the natural source of mosquito coil.</title>
        <authorList>
            <person name="Yamashiro T."/>
            <person name="Shiraishi A."/>
            <person name="Satake H."/>
            <person name="Nakayama K."/>
        </authorList>
    </citation>
    <scope>NUCLEOTIDE SEQUENCE</scope>
</reference>
<accession>A0A699HYA5</accession>
<dbReference type="GO" id="GO:0016747">
    <property type="term" value="F:acyltransferase activity, transferring groups other than amino-acyl groups"/>
    <property type="evidence" value="ECO:0007669"/>
    <property type="project" value="InterPro"/>
</dbReference>
<protein>
    <submittedName>
        <fullName evidence="3">CAAX amino terminal protease family protein</fullName>
    </submittedName>
</protein>
<organism evidence="3">
    <name type="scientific">Tanacetum cinerariifolium</name>
    <name type="common">Dalmatian daisy</name>
    <name type="synonym">Chrysanthemum cinerariifolium</name>
    <dbReference type="NCBI Taxonomy" id="118510"/>
    <lineage>
        <taxon>Eukaryota</taxon>
        <taxon>Viridiplantae</taxon>
        <taxon>Streptophyta</taxon>
        <taxon>Embryophyta</taxon>
        <taxon>Tracheophyta</taxon>
        <taxon>Spermatophyta</taxon>
        <taxon>Magnoliopsida</taxon>
        <taxon>eudicotyledons</taxon>
        <taxon>Gunneridae</taxon>
        <taxon>Pentapetalae</taxon>
        <taxon>asterids</taxon>
        <taxon>campanulids</taxon>
        <taxon>Asterales</taxon>
        <taxon>Asteraceae</taxon>
        <taxon>Asteroideae</taxon>
        <taxon>Anthemideae</taxon>
        <taxon>Anthemidinae</taxon>
        <taxon>Tanacetum</taxon>
    </lineage>
</organism>
<dbReference type="InterPro" id="IPR003675">
    <property type="entry name" value="Rce1/LyrA-like_dom"/>
</dbReference>
<dbReference type="EMBL" id="BKCJ010210787">
    <property type="protein sequence ID" value="GEY79902.1"/>
    <property type="molecule type" value="Genomic_DNA"/>
</dbReference>
<feature type="transmembrane region" description="Helical" evidence="1">
    <location>
        <begin position="234"/>
        <end position="254"/>
    </location>
</feature>
<dbReference type="PANTHER" id="PTHR43592:SF4">
    <property type="entry name" value="CAAX AMINO TERMINAL PROTEASE FAMILY PROTEIN"/>
    <property type="match status" value="1"/>
</dbReference>
<dbReference type="Pfam" id="PF00583">
    <property type="entry name" value="Acetyltransf_1"/>
    <property type="match status" value="1"/>
</dbReference>
<comment type="caution">
    <text evidence="3">The sequence shown here is derived from an EMBL/GenBank/DDBJ whole genome shotgun (WGS) entry which is preliminary data.</text>
</comment>
<proteinExistence type="predicted"/>
<dbReference type="Gene3D" id="3.40.630.30">
    <property type="match status" value="1"/>
</dbReference>
<keyword evidence="3" id="KW-0378">Hydrolase</keyword>
<feature type="transmembrane region" description="Helical" evidence="1">
    <location>
        <begin position="134"/>
        <end position="153"/>
    </location>
</feature>
<gene>
    <name evidence="3" type="ORF">Tci_451876</name>
</gene>
<evidence type="ECO:0000313" key="3">
    <source>
        <dbReference type="EMBL" id="GEY79902.1"/>
    </source>
</evidence>
<dbReference type="GO" id="GO:0004175">
    <property type="term" value="F:endopeptidase activity"/>
    <property type="evidence" value="ECO:0007669"/>
    <property type="project" value="UniProtKB-ARBA"/>
</dbReference>
<dbReference type="AlphaFoldDB" id="A0A699HYA5"/>
<keyword evidence="1" id="KW-0472">Membrane</keyword>
<dbReference type="PROSITE" id="PS51186">
    <property type="entry name" value="GNAT"/>
    <property type="match status" value="1"/>
</dbReference>
<dbReference type="GO" id="GO:0006508">
    <property type="term" value="P:proteolysis"/>
    <property type="evidence" value="ECO:0007669"/>
    <property type="project" value="UniProtKB-KW"/>
</dbReference>
<keyword evidence="1" id="KW-0812">Transmembrane</keyword>
<feature type="transmembrane region" description="Helical" evidence="1">
    <location>
        <begin position="199"/>
        <end position="222"/>
    </location>
</feature>
<dbReference type="Pfam" id="PF02517">
    <property type="entry name" value="Rce1-like"/>
    <property type="match status" value="1"/>
</dbReference>
<dbReference type="GO" id="GO:0080120">
    <property type="term" value="P:CAAX-box protein maturation"/>
    <property type="evidence" value="ECO:0007669"/>
    <property type="project" value="UniProtKB-ARBA"/>
</dbReference>
<feature type="transmembrane region" description="Helical" evidence="1">
    <location>
        <begin position="314"/>
        <end position="336"/>
    </location>
</feature>
<dbReference type="SUPFAM" id="SSF55729">
    <property type="entry name" value="Acyl-CoA N-acyltransferases (Nat)"/>
    <property type="match status" value="1"/>
</dbReference>
<dbReference type="InterPro" id="IPR016181">
    <property type="entry name" value="Acyl_CoA_acyltransferase"/>
</dbReference>
<feature type="domain" description="N-acetyltransferase" evidence="2">
    <location>
        <begin position="18"/>
        <end position="87"/>
    </location>
</feature>
<keyword evidence="3" id="KW-0645">Protease</keyword>
<sequence length="417" mass="47066">MRQSSKASTPKPCARNIYRRQGHGEALVKAAIEKCRSKRINRVSLHVDPLRTSAMQLYNKLGFQIDTLVKGYYSSDRDAYRMFIEFDRYDLFALCKVYLEHSEKTGVCCEPVTIYFVWKGTLDFGFRATISREVLKLVAGFIVYCMQVIWYRMLAVHYNSSFKVCCIKNDTNQKPSSHQDFSVLNTDLEYDGGNTWSTMAFYIFSLHIPLSFGGLPFVAKLLHQTVLDSETQVFALILIQTLELVAFMSLLQFSKKHFNILDFFKTRILPKDRNWLLASVLGLGSLLTVVFLTSLVAGKLIGPKDVNNPVLKEILLGGPLSVTGSIFLYCLVTPFLEETVYRGFLLTSLASRMEWQKAVVVSSVVFSATHLSVDNFLQLCVIGVVLGCAYCWSGSLISPFVIHSLYNALILVITFTS</sequence>
<dbReference type="CDD" id="cd04301">
    <property type="entry name" value="NAT_SF"/>
    <property type="match status" value="1"/>
</dbReference>
<dbReference type="InterPro" id="IPR000182">
    <property type="entry name" value="GNAT_dom"/>
</dbReference>
<evidence type="ECO:0000259" key="2">
    <source>
        <dbReference type="PROSITE" id="PS51186"/>
    </source>
</evidence>
<keyword evidence="1" id="KW-1133">Transmembrane helix</keyword>
<name>A0A699HYA5_TANCI</name>
<evidence type="ECO:0000256" key="1">
    <source>
        <dbReference type="SAM" id="Phobius"/>
    </source>
</evidence>
<feature type="transmembrane region" description="Helical" evidence="1">
    <location>
        <begin position="376"/>
        <end position="393"/>
    </location>
</feature>
<feature type="transmembrane region" description="Helical" evidence="1">
    <location>
        <begin position="274"/>
        <end position="302"/>
    </location>
</feature>